<dbReference type="PROSITE" id="PS50109">
    <property type="entry name" value="HIS_KIN"/>
    <property type="match status" value="1"/>
</dbReference>
<evidence type="ECO:0000256" key="9">
    <source>
        <dbReference type="PROSITE-ProRule" id="PRU00110"/>
    </source>
</evidence>
<feature type="modified residue" description="4-aspartylphosphate" evidence="10">
    <location>
        <position position="1822"/>
    </location>
</feature>
<dbReference type="SMART" id="SM00073">
    <property type="entry name" value="HPT"/>
    <property type="match status" value="2"/>
</dbReference>
<dbReference type="SMART" id="SM00448">
    <property type="entry name" value="REC"/>
    <property type="match status" value="1"/>
</dbReference>
<dbReference type="PRINTS" id="PR00344">
    <property type="entry name" value="BCTRLSENSOR"/>
</dbReference>
<evidence type="ECO:0000259" key="15">
    <source>
        <dbReference type="PROSITE" id="PS50894"/>
    </source>
</evidence>
<feature type="domain" description="HPt" evidence="15">
    <location>
        <begin position="938"/>
        <end position="1045"/>
    </location>
</feature>
<keyword evidence="4 10" id="KW-0597">Phosphoprotein</keyword>
<evidence type="ECO:0000256" key="4">
    <source>
        <dbReference type="ARBA" id="ARBA00022553"/>
    </source>
</evidence>
<dbReference type="Gene3D" id="3.30.565.10">
    <property type="entry name" value="Histidine kinase-like ATPase, C-terminal domain"/>
    <property type="match status" value="1"/>
</dbReference>
<name>A0A427DQJ8_9GAMM</name>
<dbReference type="InterPro" id="IPR011006">
    <property type="entry name" value="CheY-like_superfamily"/>
</dbReference>
<evidence type="ECO:0000256" key="3">
    <source>
        <dbReference type="ARBA" id="ARBA00021495"/>
    </source>
</evidence>
<evidence type="ECO:0000256" key="2">
    <source>
        <dbReference type="ARBA" id="ARBA00012438"/>
    </source>
</evidence>
<dbReference type="SUPFAM" id="SSF52172">
    <property type="entry name" value="CheY-like"/>
    <property type="match status" value="1"/>
</dbReference>
<keyword evidence="7" id="KW-0902">Two-component regulatory system</keyword>
<dbReference type="InterPro" id="IPR058661">
    <property type="entry name" value="FimL_2nd"/>
</dbReference>
<reference evidence="16 17" key="1">
    <citation type="submission" date="2018-10" db="EMBL/GenBank/DDBJ databases">
        <title>Transmission dynamics of multidrug resistant bacteria on intensive care unit surfaces.</title>
        <authorList>
            <person name="D'Souza A.W."/>
            <person name="Potter R.F."/>
            <person name="Wallace M."/>
            <person name="Shupe A."/>
            <person name="Patel S."/>
            <person name="Sun S."/>
            <person name="Gul D."/>
            <person name="Kwon J.H."/>
            <person name="Andleeb S."/>
            <person name="Burnham C.-A.D."/>
            <person name="Dantas G."/>
        </authorList>
    </citation>
    <scope>NUCLEOTIDE SEQUENCE [LARGE SCALE GENOMIC DNA]</scope>
    <source>
        <strain evidence="16 17">PX_177</strain>
    </source>
</reference>
<dbReference type="InterPro" id="IPR001789">
    <property type="entry name" value="Sig_transdc_resp-reg_receiver"/>
</dbReference>
<evidence type="ECO:0000256" key="10">
    <source>
        <dbReference type="PROSITE-ProRule" id="PRU00169"/>
    </source>
</evidence>
<dbReference type="Pfam" id="PF02518">
    <property type="entry name" value="HATPase_c"/>
    <property type="match status" value="1"/>
</dbReference>
<dbReference type="Gene3D" id="3.40.50.2300">
    <property type="match status" value="1"/>
</dbReference>
<dbReference type="Pfam" id="PF01627">
    <property type="entry name" value="Hpt"/>
    <property type="match status" value="1"/>
</dbReference>
<dbReference type="SMART" id="SM00387">
    <property type="entry name" value="HATPase_c"/>
    <property type="match status" value="1"/>
</dbReference>
<evidence type="ECO:0000256" key="5">
    <source>
        <dbReference type="ARBA" id="ARBA00022679"/>
    </source>
</evidence>
<feature type="domain" description="Histidine kinase" evidence="12">
    <location>
        <begin position="1446"/>
        <end position="1607"/>
    </location>
</feature>
<feature type="modified residue" description="Phosphohistidine" evidence="9">
    <location>
        <position position="985"/>
    </location>
</feature>
<evidence type="ECO:0000256" key="6">
    <source>
        <dbReference type="ARBA" id="ARBA00022777"/>
    </source>
</evidence>
<dbReference type="Pfam" id="PF26379">
    <property type="entry name" value="FimL_2nd"/>
    <property type="match status" value="1"/>
</dbReference>
<comment type="catalytic activity">
    <reaction evidence="1">
        <text>ATP + protein L-histidine = ADP + protein N-phospho-L-histidine.</text>
        <dbReference type="EC" id="2.7.13.3"/>
    </reaction>
</comment>
<dbReference type="PROSITE" id="PS50851">
    <property type="entry name" value="CHEW"/>
    <property type="match status" value="1"/>
</dbReference>
<evidence type="ECO:0000256" key="1">
    <source>
        <dbReference type="ARBA" id="ARBA00000085"/>
    </source>
</evidence>
<proteinExistence type="predicted"/>
<evidence type="ECO:0000259" key="12">
    <source>
        <dbReference type="PROSITE" id="PS50109"/>
    </source>
</evidence>
<dbReference type="InterPro" id="IPR008207">
    <property type="entry name" value="Sig_transdc_His_kin_Hpt_dom"/>
</dbReference>
<dbReference type="SUPFAM" id="SSF55874">
    <property type="entry name" value="ATPase domain of HSP90 chaperone/DNA topoisomerase II/histidine kinase"/>
    <property type="match status" value="1"/>
</dbReference>
<keyword evidence="5" id="KW-0808">Transferase</keyword>
<evidence type="ECO:0000313" key="17">
    <source>
        <dbReference type="Proteomes" id="UP000276506"/>
    </source>
</evidence>
<evidence type="ECO:0000259" key="13">
    <source>
        <dbReference type="PROSITE" id="PS50110"/>
    </source>
</evidence>
<feature type="compositionally biased region" description="Basic residues" evidence="11">
    <location>
        <begin position="1134"/>
        <end position="1150"/>
    </location>
</feature>
<dbReference type="Pfam" id="PF01584">
    <property type="entry name" value="CheW"/>
    <property type="match status" value="1"/>
</dbReference>
<dbReference type="InterPro" id="IPR036890">
    <property type="entry name" value="HATPase_C_sf"/>
</dbReference>
<dbReference type="Gene3D" id="1.20.120.160">
    <property type="entry name" value="HPT domain"/>
    <property type="match status" value="2"/>
</dbReference>
<dbReference type="SUPFAM" id="SSF50341">
    <property type="entry name" value="CheW-like"/>
    <property type="match status" value="1"/>
</dbReference>
<dbReference type="InterPro" id="IPR036641">
    <property type="entry name" value="HPT_dom_sf"/>
</dbReference>
<keyword evidence="6" id="KW-0418">Kinase</keyword>
<dbReference type="CDD" id="cd00088">
    <property type="entry name" value="HPT"/>
    <property type="match status" value="1"/>
</dbReference>
<comment type="caution">
    <text evidence="16">The sequence shown here is derived from an EMBL/GenBank/DDBJ whole genome shotgun (WGS) entry which is preliminary data.</text>
</comment>
<dbReference type="Proteomes" id="UP000276506">
    <property type="component" value="Unassembled WGS sequence"/>
</dbReference>
<dbReference type="GO" id="GO:0006935">
    <property type="term" value="P:chemotaxis"/>
    <property type="evidence" value="ECO:0007669"/>
    <property type="project" value="InterPro"/>
</dbReference>
<evidence type="ECO:0000256" key="8">
    <source>
        <dbReference type="ARBA" id="ARBA00035100"/>
    </source>
</evidence>
<dbReference type="EC" id="2.7.13.3" evidence="2"/>
<evidence type="ECO:0000256" key="11">
    <source>
        <dbReference type="SAM" id="MobiDB-lite"/>
    </source>
</evidence>
<dbReference type="Gene3D" id="2.30.30.40">
    <property type="entry name" value="SH3 Domains"/>
    <property type="match status" value="1"/>
</dbReference>
<dbReference type="InterPro" id="IPR004358">
    <property type="entry name" value="Sig_transdc_His_kin-like_C"/>
</dbReference>
<dbReference type="SMART" id="SM00260">
    <property type="entry name" value="CheW"/>
    <property type="match status" value="1"/>
</dbReference>
<gene>
    <name evidence="16" type="ORF">EGJ28_21160</name>
</gene>
<evidence type="ECO:0000259" key="14">
    <source>
        <dbReference type="PROSITE" id="PS50851"/>
    </source>
</evidence>
<evidence type="ECO:0000256" key="7">
    <source>
        <dbReference type="ARBA" id="ARBA00023012"/>
    </source>
</evidence>
<protein>
    <recommendedName>
        <fullName evidence="3">Chemotaxis protein CheA</fullName>
        <ecNumber evidence="2">2.7.13.3</ecNumber>
    </recommendedName>
</protein>
<dbReference type="GO" id="GO:0000155">
    <property type="term" value="F:phosphorelay sensor kinase activity"/>
    <property type="evidence" value="ECO:0007669"/>
    <property type="project" value="UniProtKB-ARBA"/>
</dbReference>
<comment type="function">
    <text evidence="8">Involved in the transmission of sensory signals from the chemoreceptors to the flagellar motors. CheA is autophosphorylated; it can transfer its phosphate group to either CheB or CheY.</text>
</comment>
<dbReference type="FunFam" id="3.30.565.10:FF:000016">
    <property type="entry name" value="Chemotaxis protein CheA, putative"/>
    <property type="match status" value="1"/>
</dbReference>
<dbReference type="PANTHER" id="PTHR43395:SF8">
    <property type="entry name" value="HISTIDINE KINASE"/>
    <property type="match status" value="1"/>
</dbReference>
<evidence type="ECO:0000313" key="16">
    <source>
        <dbReference type="EMBL" id="RRV05452.1"/>
    </source>
</evidence>
<dbReference type="Pfam" id="PF00072">
    <property type="entry name" value="Response_reg"/>
    <property type="match status" value="1"/>
</dbReference>
<feature type="domain" description="Response regulatory" evidence="13">
    <location>
        <begin position="1772"/>
        <end position="1887"/>
    </location>
</feature>
<organism evidence="16 17">
    <name type="scientific">Stutzerimonas xanthomarina</name>
    <dbReference type="NCBI Taxonomy" id="271420"/>
    <lineage>
        <taxon>Bacteria</taxon>
        <taxon>Pseudomonadati</taxon>
        <taxon>Pseudomonadota</taxon>
        <taxon>Gammaproteobacteria</taxon>
        <taxon>Pseudomonadales</taxon>
        <taxon>Pseudomonadaceae</taxon>
        <taxon>Stutzerimonas</taxon>
    </lineage>
</organism>
<dbReference type="SUPFAM" id="SSF47226">
    <property type="entry name" value="Histidine-containing phosphotransfer domain, HPT domain"/>
    <property type="match status" value="2"/>
</dbReference>
<dbReference type="PANTHER" id="PTHR43395">
    <property type="entry name" value="SENSOR HISTIDINE KINASE CHEA"/>
    <property type="match status" value="1"/>
</dbReference>
<dbReference type="InterPro" id="IPR005467">
    <property type="entry name" value="His_kinase_dom"/>
</dbReference>
<dbReference type="InterPro" id="IPR051315">
    <property type="entry name" value="Bact_Chemotaxis_CheA"/>
</dbReference>
<sequence length="1896" mass="205625">MSKQTRSAHLTWLMASIQRSIDTAKVQLDAYHSKAKDLARPPSDAQPVWFKNKTAARDEALGRLRTEVTLIHSALVVGGCSGASSLALEIKILLSNIENNLHAQERVEEALVSIMTGLLAIPKYVSMVIDGAPDTPVILAKHINEIRELRGVQLLEEESMLPPGLEFVFIDPPRKIADCSQEQRNRTFAIAPKRFTTAFSNYMANGNKAVLGEMHSVLKELQEVTYNPEVGCFWWIGECLIDSIASGAVRSAGNTLSQIRMLSVAIQKVAAGGEEAAVDTLGAARFRSLLGVVAMSSRLSPEVERALAAFNVRAATDHSRIESLQARLDEAPTDSLKEVVAELGPLLETSMVSLARAVGSKNQLKFDTQIEGFRASLRQIASVFYMINEDSLAAVASQILKRVEHISGASSLASPELIDELKNDFVFLDQRVRTLNANEAVRSLALPGIGPDVVEAVVTQAVRELAITRRLITQHMDSGTGSEDLKDGLEKLLGTANALSFTGLSRAGRVLNGSCQGFMTLLKHGAIEASIGADLAARALVAVETYLSSVAANLTPSPLLLQRAEEGLAEMGLQIEHSDTVSQTALIKMFDQVAQAGHAEEEDHLLSEMIDLRSSLDRAAQSPDVRDRASMVNLYRTADRLSIAGNLYEHDQFARLARALASAANALQERTPRSDLAVQSATALIKSGVETTLRCMDEYAARGTFSLYTREIETALLGIAEPDTSAAATKPSITVGDAPDTQEQSTPQAVCAHDAVTEVAGAPRAYPDGVDGVLMELFREEFFISHKVLRDFCEAADGTITNDVRRAAHSIYGNSANAGCEPLRRVYGNLEAQLDRFATDGVLLSNVDLAQLATVIDETADYLKDFPWKTESPLQDVWLDTIQELGSDQTYVVFEEVISAETLPEQNQNQAAPYAAPVPCDATPAVQADAALVSEANPVREYNDDYGFYLEEADEVLPDLQANVSSWLGDMSNRELITTIKRQMHTLKGAALMAEAASIGAISHSMESLFESLAIKLIEPDDDCAQLVSCALDVVANLTALMRQELPYAPPETLIRCLEDAVDSNQIDLSILTEQPRQAITEPCVPKDLAGSSITTETKPELEPATTAPLAGDSSSDPAQNDADAEQNAGSAPKRTRRRRGKGGAKRHAAMRSAQGEEAGESPILPEVAVAGGDASLGTPPASAPLADEAPLNLMHTLKDEPTTESSETESNRDAALVEIPHAESFDDAALRQRNYTQEAAAEFDRMYAIDAVGVEVEQKPIASATLARLLARDEVASTTVKKGAMVATEKIKVDLRLLESAAEQSSELTANRHRLAGLTEDLLLRLSTLRGRFDTSSLLHGQFTTALRGFLNTQPASRGQADEGLERFNELSAMFVALVAQFEDMREEFGDTLVIGRQMRSAIQDQALVTASLQRDLLDSRLVPFTIVRPKLLAAVKQANASTRKSVELTLIGDEVIMDRMILDSVAEPLTHVLRNAVDHGIESEQERVAAGKPAHGSIEVTVYRRAKNVVIAISDDGRGISPSALRHKAVEKGIISETDILTDKELLRLITASGFSTAAKTTNLSGRGVGMDIVATSVDNLGGQLLIDSTEGKGTTFTIELPFTIGANKAMMVSSGTQWFAIQSYSITQVFLTSYAAIDIHRQNNGYAVVEHDGHEYEVVHLADLIAMPDSRGTVARGQEATLILCEHGDTRIAVEVAQVDSMPEIHIRKLEGVLSQVRGIVGETEMQDGTVVFVLDVIELARLNLKRGMNGYQVKQNRIRSMKRTQKPVVMVIDDSRPYRSLLDRIFTGLGYIVVLAVNGQDALDKLPLDRGPDLFVVDIEMPRKSGFEFTAEVRKNPAFSAIPIIMISTKHEMEQKAKEAGVNEFLRKPFDQPTLEQSLANVTALMHCEPTV</sequence>
<accession>A0A427DQJ8</accession>
<dbReference type="EMBL" id="RHQL01000018">
    <property type="protein sequence ID" value="RRV05452.1"/>
    <property type="molecule type" value="Genomic_DNA"/>
</dbReference>
<feature type="region of interest" description="Disordered" evidence="11">
    <location>
        <begin position="1082"/>
        <end position="1163"/>
    </location>
</feature>
<dbReference type="PROSITE" id="PS50894">
    <property type="entry name" value="HPT"/>
    <property type="match status" value="1"/>
</dbReference>
<dbReference type="InterPro" id="IPR036061">
    <property type="entry name" value="CheW-like_dom_sf"/>
</dbReference>
<dbReference type="InterPro" id="IPR002545">
    <property type="entry name" value="CheW-lke_dom"/>
</dbReference>
<feature type="domain" description="CheW-like" evidence="14">
    <location>
        <begin position="1609"/>
        <end position="1749"/>
    </location>
</feature>
<dbReference type="RefSeq" id="WP_125940310.1">
    <property type="nucleotide sequence ID" value="NZ_RHQL01000018.1"/>
</dbReference>
<dbReference type="InterPro" id="IPR003594">
    <property type="entry name" value="HATPase_dom"/>
</dbReference>
<dbReference type="PROSITE" id="PS50110">
    <property type="entry name" value="RESPONSE_REGULATORY"/>
    <property type="match status" value="1"/>
</dbReference>